<protein>
    <recommendedName>
        <fullName evidence="2">HTH cro/C1-type domain-containing protein</fullName>
    </recommendedName>
</protein>
<proteinExistence type="predicted"/>
<dbReference type="PATRIC" id="fig|451644.5.peg.3109"/>
<dbReference type="InterPro" id="IPR010982">
    <property type="entry name" value="Lambda_DNA-bd_dom_sf"/>
</dbReference>
<dbReference type="SUPFAM" id="SSF47413">
    <property type="entry name" value="lambda repressor-like DNA-binding domains"/>
    <property type="match status" value="1"/>
</dbReference>
<dbReference type="InterPro" id="IPR001387">
    <property type="entry name" value="Cro/C1-type_HTH"/>
</dbReference>
<dbReference type="CDD" id="cd00093">
    <property type="entry name" value="HTH_XRE"/>
    <property type="match status" value="1"/>
</dbReference>
<organism evidence="3 4">
    <name type="scientific">Mycolicibacterium conceptionense</name>
    <dbReference type="NCBI Taxonomy" id="451644"/>
    <lineage>
        <taxon>Bacteria</taxon>
        <taxon>Bacillati</taxon>
        <taxon>Actinomycetota</taxon>
        <taxon>Actinomycetes</taxon>
        <taxon>Mycobacteriales</taxon>
        <taxon>Mycobacteriaceae</taxon>
        <taxon>Mycolicibacterium</taxon>
    </lineage>
</organism>
<evidence type="ECO:0000259" key="2">
    <source>
        <dbReference type="SMART" id="SM00530"/>
    </source>
</evidence>
<dbReference type="SMART" id="SM00530">
    <property type="entry name" value="HTH_XRE"/>
    <property type="match status" value="1"/>
</dbReference>
<gene>
    <name evidence="3" type="ORF">ACT17_15020</name>
</gene>
<feature type="domain" description="HTH cro/C1-type" evidence="2">
    <location>
        <begin position="1"/>
        <end position="58"/>
    </location>
</feature>
<dbReference type="AlphaFoldDB" id="A0A0J8U9P4"/>
<reference evidence="3 4" key="1">
    <citation type="submission" date="2015-06" db="EMBL/GenBank/DDBJ databases">
        <title>Genome sequence of Mycobacterium conceptionense strain MLE.</title>
        <authorList>
            <person name="Greninger A.L."/>
            <person name="Cunningham G."/>
            <person name="Chiu C.Y."/>
            <person name="Miller S."/>
        </authorList>
    </citation>
    <scope>NUCLEOTIDE SEQUENCE [LARGE SCALE GENOMIC DNA]</scope>
    <source>
        <strain evidence="3 4">MLE</strain>
    </source>
</reference>
<evidence type="ECO:0000313" key="4">
    <source>
        <dbReference type="Proteomes" id="UP000037594"/>
    </source>
</evidence>
<dbReference type="GO" id="GO:0003677">
    <property type="term" value="F:DNA binding"/>
    <property type="evidence" value="ECO:0007669"/>
    <property type="project" value="InterPro"/>
</dbReference>
<dbReference type="OrthoDB" id="4641800at2"/>
<name>A0A0J8U9P4_9MYCO</name>
<dbReference type="Proteomes" id="UP000037594">
    <property type="component" value="Unassembled WGS sequence"/>
</dbReference>
<dbReference type="EMBL" id="LFOD01000012">
    <property type="protein sequence ID" value="KMV17697.1"/>
    <property type="molecule type" value="Genomic_DNA"/>
</dbReference>
<comment type="caution">
    <text evidence="3">The sequence shown here is derived from an EMBL/GenBank/DDBJ whole genome shotgun (WGS) entry which is preliminary data.</text>
</comment>
<feature type="region of interest" description="Disordered" evidence="1">
    <location>
        <begin position="203"/>
        <end position="222"/>
    </location>
</feature>
<evidence type="ECO:0000256" key="1">
    <source>
        <dbReference type="SAM" id="MobiDB-lite"/>
    </source>
</evidence>
<dbReference type="Pfam" id="PF01381">
    <property type="entry name" value="HTH_3"/>
    <property type="match status" value="1"/>
</dbReference>
<accession>A0A0J8U9P4</accession>
<evidence type="ECO:0000313" key="3">
    <source>
        <dbReference type="EMBL" id="KMV17697.1"/>
    </source>
</evidence>
<sequence>MVREARMSVGFTNREDFAEACNISVRVLADFEAGKRTNFSERVLSRLEAGLGWPPGTVDQAVFDENFVPPKSVAGGNLLFRPPAFDRQPVQVEVVTVEKTISLLTEISRERAASKSKVATDAEAVTRLGAAAIALCWPYVIRLVEDNCLPGNELHPSVRPVYEAFLAVQTEFAPDDNSGRYARWLAGDESDVPDPVRRRYMERWSESRRVRPGRRSASEADD</sequence>